<dbReference type="InterPro" id="IPR017441">
    <property type="entry name" value="Protein_kinase_ATP_BS"/>
</dbReference>
<keyword evidence="1 8" id="KW-0723">Serine/threonine-protein kinase</keyword>
<dbReference type="PROSITE" id="PS00107">
    <property type="entry name" value="PROTEIN_KINASE_ATP"/>
    <property type="match status" value="1"/>
</dbReference>
<reference evidence="11" key="1">
    <citation type="thesis" date="2020" institute="ProQuest LLC" country="789 East Eisenhower Parkway, Ann Arbor, MI, USA">
        <title>Comparative Genomics and Chromosome Evolution.</title>
        <authorList>
            <person name="Mudd A.B."/>
        </authorList>
    </citation>
    <scope>NUCLEOTIDE SEQUENCE</scope>
    <source>
        <strain evidence="11">HN-11 Male</strain>
        <tissue evidence="11">Kidney and liver</tissue>
    </source>
</reference>
<dbReference type="InterPro" id="IPR011009">
    <property type="entry name" value="Kinase-like_dom_sf"/>
</dbReference>
<sequence length="337" mass="38022">MGFSIERVYFWVLRQLSSDVQPTDSGSTDDIRRRLLFHNVLGRGSFGTVLLAEDPSTCKHFAAKIISKRALLAAGDELVMVERRVFQLASGSPFLVQGQFAFQTKLFLILGLEYVSGGDLYNYLLMKGQLDIPTARFYAAELVCGIQFLHTKGIIHRDLKPENILIAETGHIKITDFGLSIDNIHGEQTATGYFGTVGYMAPEVRRREEYNAGVDWFSFGVILQEMVTDECAYHQTIDDISSGIKNIVKQLLQKDPARRLGVNGDIRKHKFFRHIDWVQVEALKVTPPYTPEPSNPNHRPRPFHVDKLEAAEVRAPISAQDQAMFEGFSFDNLETRG</sequence>
<dbReference type="InterPro" id="IPR000961">
    <property type="entry name" value="AGC-kinase_C"/>
</dbReference>
<evidence type="ECO:0000256" key="8">
    <source>
        <dbReference type="RuleBase" id="RU000304"/>
    </source>
</evidence>
<proteinExistence type="inferred from homology"/>
<dbReference type="SMART" id="SM00220">
    <property type="entry name" value="S_TKc"/>
    <property type="match status" value="1"/>
</dbReference>
<comment type="caution">
    <text evidence="11">The sequence shown here is derived from an EMBL/GenBank/DDBJ whole genome shotgun (WGS) entry which is preliminary data.</text>
</comment>
<feature type="domain" description="AGC-kinase C-terminal" evidence="10">
    <location>
        <begin position="273"/>
        <end position="337"/>
    </location>
</feature>
<feature type="binding site" evidence="7">
    <location>
        <position position="64"/>
    </location>
    <ligand>
        <name>ATP</name>
        <dbReference type="ChEBI" id="CHEBI:30616"/>
    </ligand>
</feature>
<evidence type="ECO:0000313" key="12">
    <source>
        <dbReference type="Proteomes" id="UP000770717"/>
    </source>
</evidence>
<dbReference type="PROSITE" id="PS00108">
    <property type="entry name" value="PROTEIN_KINASE_ST"/>
    <property type="match status" value="1"/>
</dbReference>
<evidence type="ECO:0000256" key="4">
    <source>
        <dbReference type="ARBA" id="ARBA00022741"/>
    </source>
</evidence>
<evidence type="ECO:0000256" key="7">
    <source>
        <dbReference type="PROSITE-ProRule" id="PRU10141"/>
    </source>
</evidence>
<evidence type="ECO:0000256" key="1">
    <source>
        <dbReference type="ARBA" id="ARBA00022527"/>
    </source>
</evidence>
<dbReference type="InterPro" id="IPR008271">
    <property type="entry name" value="Ser/Thr_kinase_AS"/>
</dbReference>
<keyword evidence="6 7" id="KW-0067">ATP-binding</keyword>
<dbReference type="FunFam" id="1.10.510.10:FF:000551">
    <property type="entry name" value="Non-specific serine/threonine protein kinase"/>
    <property type="match status" value="1"/>
</dbReference>
<evidence type="ECO:0000313" key="11">
    <source>
        <dbReference type="EMBL" id="KAG9485104.1"/>
    </source>
</evidence>
<evidence type="ECO:0000256" key="5">
    <source>
        <dbReference type="ARBA" id="ARBA00022777"/>
    </source>
</evidence>
<evidence type="ECO:0000256" key="6">
    <source>
        <dbReference type="ARBA" id="ARBA00022840"/>
    </source>
</evidence>
<dbReference type="AlphaFoldDB" id="A0A8J6KDQ7"/>
<keyword evidence="12" id="KW-1185">Reference proteome</keyword>
<evidence type="ECO:0000259" key="10">
    <source>
        <dbReference type="PROSITE" id="PS51285"/>
    </source>
</evidence>
<dbReference type="PANTHER" id="PTHR24351">
    <property type="entry name" value="RIBOSOMAL PROTEIN S6 KINASE"/>
    <property type="match status" value="1"/>
</dbReference>
<protein>
    <recommendedName>
        <fullName evidence="13">Non-specific serine/threonine protein kinase</fullName>
    </recommendedName>
</protein>
<dbReference type="SMART" id="SM00133">
    <property type="entry name" value="S_TK_X"/>
    <property type="match status" value="1"/>
</dbReference>
<dbReference type="EMBL" id="WNTK01000004">
    <property type="protein sequence ID" value="KAG9485104.1"/>
    <property type="molecule type" value="Genomic_DNA"/>
</dbReference>
<comment type="similarity">
    <text evidence="8">Belongs to the protein kinase superfamily.</text>
</comment>
<evidence type="ECO:0000259" key="9">
    <source>
        <dbReference type="PROSITE" id="PS50011"/>
    </source>
</evidence>
<keyword evidence="4 7" id="KW-0547">Nucleotide-binding</keyword>
<keyword evidence="2" id="KW-0597">Phosphoprotein</keyword>
<evidence type="ECO:0008006" key="13">
    <source>
        <dbReference type="Google" id="ProtNLM"/>
    </source>
</evidence>
<dbReference type="GO" id="GO:0005524">
    <property type="term" value="F:ATP binding"/>
    <property type="evidence" value="ECO:0007669"/>
    <property type="project" value="UniProtKB-UniRule"/>
</dbReference>
<name>A0A8J6KDQ7_ELECQ</name>
<feature type="domain" description="Protein kinase" evidence="9">
    <location>
        <begin position="35"/>
        <end position="272"/>
    </location>
</feature>
<evidence type="ECO:0000256" key="3">
    <source>
        <dbReference type="ARBA" id="ARBA00022679"/>
    </source>
</evidence>
<evidence type="ECO:0000256" key="2">
    <source>
        <dbReference type="ARBA" id="ARBA00022553"/>
    </source>
</evidence>
<dbReference type="InterPro" id="IPR000719">
    <property type="entry name" value="Prot_kinase_dom"/>
</dbReference>
<dbReference type="SUPFAM" id="SSF56112">
    <property type="entry name" value="Protein kinase-like (PK-like)"/>
    <property type="match status" value="1"/>
</dbReference>
<dbReference type="PROSITE" id="PS50011">
    <property type="entry name" value="PROTEIN_KINASE_DOM"/>
    <property type="match status" value="1"/>
</dbReference>
<dbReference type="OrthoDB" id="9908094at2759"/>
<dbReference type="Gene3D" id="3.30.200.20">
    <property type="entry name" value="Phosphorylase Kinase, domain 1"/>
    <property type="match status" value="1"/>
</dbReference>
<dbReference type="PROSITE" id="PS51285">
    <property type="entry name" value="AGC_KINASE_CTER"/>
    <property type="match status" value="1"/>
</dbReference>
<dbReference type="Pfam" id="PF00069">
    <property type="entry name" value="Pkinase"/>
    <property type="match status" value="1"/>
</dbReference>
<dbReference type="Proteomes" id="UP000770717">
    <property type="component" value="Unassembled WGS sequence"/>
</dbReference>
<accession>A0A8J6KDQ7</accession>
<organism evidence="11 12">
    <name type="scientific">Eleutherodactylus coqui</name>
    <name type="common">Puerto Rican coqui</name>
    <dbReference type="NCBI Taxonomy" id="57060"/>
    <lineage>
        <taxon>Eukaryota</taxon>
        <taxon>Metazoa</taxon>
        <taxon>Chordata</taxon>
        <taxon>Craniata</taxon>
        <taxon>Vertebrata</taxon>
        <taxon>Euteleostomi</taxon>
        <taxon>Amphibia</taxon>
        <taxon>Batrachia</taxon>
        <taxon>Anura</taxon>
        <taxon>Neobatrachia</taxon>
        <taxon>Hyloidea</taxon>
        <taxon>Eleutherodactylidae</taxon>
        <taxon>Eleutherodactylinae</taxon>
        <taxon>Eleutherodactylus</taxon>
        <taxon>Eleutherodactylus</taxon>
    </lineage>
</organism>
<keyword evidence="3" id="KW-0808">Transferase</keyword>
<dbReference type="Gene3D" id="1.10.510.10">
    <property type="entry name" value="Transferase(Phosphotransferase) domain 1"/>
    <property type="match status" value="1"/>
</dbReference>
<dbReference type="GO" id="GO:0004674">
    <property type="term" value="F:protein serine/threonine kinase activity"/>
    <property type="evidence" value="ECO:0007669"/>
    <property type="project" value="UniProtKB-KW"/>
</dbReference>
<gene>
    <name evidence="11" type="ORF">GDO78_008284</name>
</gene>
<keyword evidence="5" id="KW-0418">Kinase</keyword>